<keyword evidence="7" id="KW-0675">Receptor</keyword>
<accession>A0A0D3I910</accession>
<evidence type="ECO:0000313" key="13">
    <source>
        <dbReference type="EnsemblProtists" id="EOD07745"/>
    </source>
</evidence>
<dbReference type="GO" id="GO:0016020">
    <property type="term" value="C:membrane"/>
    <property type="evidence" value="ECO:0007669"/>
    <property type="project" value="UniProtKB-SubCell"/>
</dbReference>
<keyword evidence="14" id="KW-1185">Reference proteome</keyword>
<dbReference type="GeneID" id="17253876"/>
<dbReference type="RefSeq" id="XP_005760174.1">
    <property type="nucleotide sequence ID" value="XM_005760117.1"/>
</dbReference>
<keyword evidence="5" id="KW-0406">Ion transport</keyword>
<feature type="transmembrane region" description="Helical" evidence="11">
    <location>
        <begin position="360"/>
        <end position="381"/>
    </location>
</feature>
<dbReference type="AlphaFoldDB" id="A0A0D3I910"/>
<organism evidence="13 14">
    <name type="scientific">Emiliania huxleyi (strain CCMP1516)</name>
    <dbReference type="NCBI Taxonomy" id="280463"/>
    <lineage>
        <taxon>Eukaryota</taxon>
        <taxon>Haptista</taxon>
        <taxon>Haptophyta</taxon>
        <taxon>Prymnesiophyceae</taxon>
        <taxon>Isochrysidales</taxon>
        <taxon>Noelaerhabdaceae</taxon>
        <taxon>Emiliania</taxon>
    </lineage>
</organism>
<evidence type="ECO:0000259" key="12">
    <source>
        <dbReference type="Pfam" id="PF00060"/>
    </source>
</evidence>
<keyword evidence="8" id="KW-0325">Glycoprotein</keyword>
<proteinExistence type="predicted"/>
<feature type="transmembrane region" description="Helical" evidence="11">
    <location>
        <begin position="183"/>
        <end position="205"/>
    </location>
</feature>
<evidence type="ECO:0000256" key="10">
    <source>
        <dbReference type="ARBA" id="ARBA00023303"/>
    </source>
</evidence>
<protein>
    <recommendedName>
        <fullName evidence="12">Ionotropic glutamate receptor C-terminal domain-containing protein</fullName>
    </recommendedName>
</protein>
<evidence type="ECO:0000256" key="4">
    <source>
        <dbReference type="ARBA" id="ARBA00022989"/>
    </source>
</evidence>
<evidence type="ECO:0000256" key="5">
    <source>
        <dbReference type="ARBA" id="ARBA00023065"/>
    </source>
</evidence>
<evidence type="ECO:0000256" key="9">
    <source>
        <dbReference type="ARBA" id="ARBA00023286"/>
    </source>
</evidence>
<keyword evidence="2" id="KW-0813">Transport</keyword>
<keyword evidence="9" id="KW-1071">Ligand-gated ion channel</keyword>
<dbReference type="Pfam" id="PF00060">
    <property type="entry name" value="Lig_chan"/>
    <property type="match status" value="1"/>
</dbReference>
<feature type="domain" description="Ionotropic glutamate receptor C-terminal" evidence="12">
    <location>
        <begin position="98"/>
        <end position="365"/>
    </location>
</feature>
<evidence type="ECO:0000256" key="6">
    <source>
        <dbReference type="ARBA" id="ARBA00023136"/>
    </source>
</evidence>
<comment type="subcellular location">
    <subcellularLocation>
        <location evidence="1">Membrane</location>
        <topology evidence="1">Multi-pass membrane protein</topology>
    </subcellularLocation>
</comment>
<evidence type="ECO:0000256" key="3">
    <source>
        <dbReference type="ARBA" id="ARBA00022692"/>
    </source>
</evidence>
<dbReference type="InterPro" id="IPR001320">
    <property type="entry name" value="Iontro_rcpt_C"/>
</dbReference>
<evidence type="ECO:0000256" key="7">
    <source>
        <dbReference type="ARBA" id="ARBA00023170"/>
    </source>
</evidence>
<dbReference type="EnsemblProtists" id="EOD07745">
    <property type="protein sequence ID" value="EOD07745"/>
    <property type="gene ID" value="EMIHUDRAFT_218301"/>
</dbReference>
<dbReference type="PANTHER" id="PTHR18966">
    <property type="entry name" value="IONOTROPIC GLUTAMATE RECEPTOR"/>
    <property type="match status" value="1"/>
</dbReference>
<dbReference type="HOGENOM" id="CLU_652895_0_0_1"/>
<sequence>MGGLLIRILDRVAQETGIEVEYLENRPGVGIGVAHNWFADLHDGYADATFAFNSDTIQVWSNTSVFGTVPLASTYWVMVVAKRIAAQSFWLFIEPFETSLWLAIAGVVTASAVAMRVFEHKRLVRSTKSVFLKAERSQITARTSRPPLRFLGKLCHNLYSASAFALGGEDQEWTSWPARLFRLALLLFFYIIAAVYTGNLANLFIRPTEEILGPTSRQQLKTKTGCIPWWNWAPVIRPFVGHLMGPFMDDPSACLADCEQVRVDYCDRALDDGTADALIYIQAQLQLHSLRHCNTRHLVPSVNIVPMDWALFMDDRRADNRALANNLSKAIKWFDSYGLGDTCPSSANSEKISLASMSGLFILVGAIAAFAVGSAVLNDFLAPAGIRTIRKFSVQRSRSRRSPDIASTFTSSTAASARDET</sequence>
<feature type="transmembrane region" description="Helical" evidence="11">
    <location>
        <begin position="99"/>
        <end position="118"/>
    </location>
</feature>
<evidence type="ECO:0000256" key="1">
    <source>
        <dbReference type="ARBA" id="ARBA00004141"/>
    </source>
</evidence>
<dbReference type="Proteomes" id="UP000013827">
    <property type="component" value="Unassembled WGS sequence"/>
</dbReference>
<dbReference type="GO" id="GO:0015276">
    <property type="term" value="F:ligand-gated monoatomic ion channel activity"/>
    <property type="evidence" value="ECO:0007669"/>
    <property type="project" value="InterPro"/>
</dbReference>
<evidence type="ECO:0000313" key="14">
    <source>
        <dbReference type="Proteomes" id="UP000013827"/>
    </source>
</evidence>
<evidence type="ECO:0000256" key="11">
    <source>
        <dbReference type="SAM" id="Phobius"/>
    </source>
</evidence>
<keyword evidence="3 11" id="KW-0812">Transmembrane</keyword>
<reference evidence="14" key="1">
    <citation type="journal article" date="2013" name="Nature">
        <title>Pan genome of the phytoplankton Emiliania underpins its global distribution.</title>
        <authorList>
            <person name="Read B.A."/>
            <person name="Kegel J."/>
            <person name="Klute M.J."/>
            <person name="Kuo A."/>
            <person name="Lefebvre S.C."/>
            <person name="Maumus F."/>
            <person name="Mayer C."/>
            <person name="Miller J."/>
            <person name="Monier A."/>
            <person name="Salamov A."/>
            <person name="Young J."/>
            <person name="Aguilar M."/>
            <person name="Claverie J.M."/>
            <person name="Frickenhaus S."/>
            <person name="Gonzalez K."/>
            <person name="Herman E.K."/>
            <person name="Lin Y.C."/>
            <person name="Napier J."/>
            <person name="Ogata H."/>
            <person name="Sarno A.F."/>
            <person name="Shmutz J."/>
            <person name="Schroeder D."/>
            <person name="de Vargas C."/>
            <person name="Verret F."/>
            <person name="von Dassow P."/>
            <person name="Valentin K."/>
            <person name="Van de Peer Y."/>
            <person name="Wheeler G."/>
            <person name="Dacks J.B."/>
            <person name="Delwiche C.F."/>
            <person name="Dyhrman S.T."/>
            <person name="Glockner G."/>
            <person name="John U."/>
            <person name="Richards T."/>
            <person name="Worden A.Z."/>
            <person name="Zhang X."/>
            <person name="Grigoriev I.V."/>
            <person name="Allen A.E."/>
            <person name="Bidle K."/>
            <person name="Borodovsky M."/>
            <person name="Bowler C."/>
            <person name="Brownlee C."/>
            <person name="Cock J.M."/>
            <person name="Elias M."/>
            <person name="Gladyshev V.N."/>
            <person name="Groth M."/>
            <person name="Guda C."/>
            <person name="Hadaegh A."/>
            <person name="Iglesias-Rodriguez M.D."/>
            <person name="Jenkins J."/>
            <person name="Jones B.M."/>
            <person name="Lawson T."/>
            <person name="Leese F."/>
            <person name="Lindquist E."/>
            <person name="Lobanov A."/>
            <person name="Lomsadze A."/>
            <person name="Malik S.B."/>
            <person name="Marsh M.E."/>
            <person name="Mackinder L."/>
            <person name="Mock T."/>
            <person name="Mueller-Roeber B."/>
            <person name="Pagarete A."/>
            <person name="Parker M."/>
            <person name="Probert I."/>
            <person name="Quesneville H."/>
            <person name="Raines C."/>
            <person name="Rensing S.A."/>
            <person name="Riano-Pachon D.M."/>
            <person name="Richier S."/>
            <person name="Rokitta S."/>
            <person name="Shiraiwa Y."/>
            <person name="Soanes D.M."/>
            <person name="van der Giezen M."/>
            <person name="Wahlund T.M."/>
            <person name="Williams B."/>
            <person name="Wilson W."/>
            <person name="Wolfe G."/>
            <person name="Wurch L.L."/>
        </authorList>
    </citation>
    <scope>NUCLEOTIDE SEQUENCE</scope>
</reference>
<keyword evidence="4 11" id="KW-1133">Transmembrane helix</keyword>
<dbReference type="OMA" id="CCAGTTV"/>
<keyword evidence="10" id="KW-0407">Ion channel</keyword>
<evidence type="ECO:0000256" key="8">
    <source>
        <dbReference type="ARBA" id="ARBA00023180"/>
    </source>
</evidence>
<name>A0A0D3I910_EMIH1</name>
<keyword evidence="6 11" id="KW-0472">Membrane</keyword>
<dbReference type="Gene3D" id="1.10.287.70">
    <property type="match status" value="1"/>
</dbReference>
<dbReference type="KEGG" id="ehx:EMIHUDRAFT_218301"/>
<evidence type="ECO:0000256" key="2">
    <source>
        <dbReference type="ARBA" id="ARBA00022448"/>
    </source>
</evidence>
<reference evidence="13" key="2">
    <citation type="submission" date="2024-10" db="UniProtKB">
        <authorList>
            <consortium name="EnsemblProtists"/>
        </authorList>
    </citation>
    <scope>IDENTIFICATION</scope>
</reference>
<dbReference type="PaxDb" id="2903-EOD07745"/>
<dbReference type="InterPro" id="IPR015683">
    <property type="entry name" value="Ionotropic_Glu_rcpt"/>
</dbReference>